<keyword evidence="5 6" id="KW-0472">Membrane</keyword>
<dbReference type="Proteomes" id="UP000031972">
    <property type="component" value="Unassembled WGS sequence"/>
</dbReference>
<evidence type="ECO:0000256" key="2">
    <source>
        <dbReference type="ARBA" id="ARBA00022475"/>
    </source>
</evidence>
<sequence length="102" mass="11890">MLNTPIGKLRFMGYFEGFSLLILVGLAMPLKYWFGFPEAVTLVGSIHGFLFVIYCLVIAYVTYKTRWKWYWPILSFIVAFIPFGNLALDPKLKRYELSHQTT</sequence>
<dbReference type="Pfam" id="PF12823">
    <property type="entry name" value="DUF3817"/>
    <property type="match status" value="1"/>
</dbReference>
<feature type="transmembrane region" description="Helical" evidence="6">
    <location>
        <begin position="12"/>
        <end position="30"/>
    </location>
</feature>
<keyword evidence="2" id="KW-1003">Cell membrane</keyword>
<dbReference type="InterPro" id="IPR023845">
    <property type="entry name" value="DUF3817_TM"/>
</dbReference>
<organism evidence="8 9">
    <name type="scientific">Jeotgalibacillus campisalis</name>
    <dbReference type="NCBI Taxonomy" id="220754"/>
    <lineage>
        <taxon>Bacteria</taxon>
        <taxon>Bacillati</taxon>
        <taxon>Bacillota</taxon>
        <taxon>Bacilli</taxon>
        <taxon>Bacillales</taxon>
        <taxon>Caryophanaceae</taxon>
        <taxon>Jeotgalibacillus</taxon>
    </lineage>
</organism>
<feature type="transmembrane region" description="Helical" evidence="6">
    <location>
        <begin position="69"/>
        <end position="88"/>
    </location>
</feature>
<comment type="caution">
    <text evidence="8">The sequence shown here is derived from an EMBL/GenBank/DDBJ whole genome shotgun (WGS) entry which is preliminary data.</text>
</comment>
<evidence type="ECO:0000313" key="8">
    <source>
        <dbReference type="EMBL" id="KIL47905.1"/>
    </source>
</evidence>
<evidence type="ECO:0000259" key="7">
    <source>
        <dbReference type="Pfam" id="PF12823"/>
    </source>
</evidence>
<evidence type="ECO:0000256" key="5">
    <source>
        <dbReference type="ARBA" id="ARBA00023136"/>
    </source>
</evidence>
<dbReference type="PATRIC" id="fig|220754.4.peg.2090"/>
<comment type="subcellular location">
    <subcellularLocation>
        <location evidence="1">Cell membrane</location>
        <topology evidence="1">Multi-pass membrane protein</topology>
    </subcellularLocation>
</comment>
<evidence type="ECO:0000256" key="4">
    <source>
        <dbReference type="ARBA" id="ARBA00022989"/>
    </source>
</evidence>
<dbReference type="EMBL" id="JXRR01000014">
    <property type="protein sequence ID" value="KIL47905.1"/>
    <property type="molecule type" value="Genomic_DNA"/>
</dbReference>
<feature type="transmembrane region" description="Helical" evidence="6">
    <location>
        <begin position="42"/>
        <end position="63"/>
    </location>
</feature>
<accession>A0A0C2RC86</accession>
<dbReference type="PANTHER" id="PTHR40077">
    <property type="entry name" value="MEMBRANE PROTEIN-RELATED"/>
    <property type="match status" value="1"/>
</dbReference>
<gene>
    <name evidence="8" type="ORF">KR50_20720</name>
</gene>
<dbReference type="NCBIfam" id="TIGR03954">
    <property type="entry name" value="integ_memb_HG"/>
    <property type="match status" value="1"/>
</dbReference>
<evidence type="ECO:0000256" key="1">
    <source>
        <dbReference type="ARBA" id="ARBA00004651"/>
    </source>
</evidence>
<dbReference type="AlphaFoldDB" id="A0A0C2RC86"/>
<keyword evidence="3 6" id="KW-0812">Transmembrane</keyword>
<dbReference type="PANTHER" id="PTHR40077:SF1">
    <property type="entry name" value="MEMBRANE PROTEIN"/>
    <property type="match status" value="1"/>
</dbReference>
<dbReference type="GO" id="GO:0005886">
    <property type="term" value="C:plasma membrane"/>
    <property type="evidence" value="ECO:0007669"/>
    <property type="project" value="UniProtKB-SubCell"/>
</dbReference>
<evidence type="ECO:0000313" key="9">
    <source>
        <dbReference type="Proteomes" id="UP000031972"/>
    </source>
</evidence>
<dbReference type="RefSeq" id="WP_041057817.1">
    <property type="nucleotide sequence ID" value="NZ_JXRR01000014.1"/>
</dbReference>
<name>A0A0C2RC86_9BACL</name>
<keyword evidence="4 6" id="KW-1133">Transmembrane helix</keyword>
<proteinExistence type="predicted"/>
<feature type="domain" description="DUF3817" evidence="7">
    <location>
        <begin position="8"/>
        <end position="94"/>
    </location>
</feature>
<dbReference type="OrthoDB" id="1121311at2"/>
<protein>
    <recommendedName>
        <fullName evidence="7">DUF3817 domain-containing protein</fullName>
    </recommendedName>
</protein>
<evidence type="ECO:0000256" key="6">
    <source>
        <dbReference type="SAM" id="Phobius"/>
    </source>
</evidence>
<evidence type="ECO:0000256" key="3">
    <source>
        <dbReference type="ARBA" id="ARBA00022692"/>
    </source>
</evidence>
<reference evidence="8 9" key="1">
    <citation type="submission" date="2015-01" db="EMBL/GenBank/DDBJ databases">
        <title>Jeotgalibacillus campisalis genome sequencing.</title>
        <authorList>
            <person name="Goh K.M."/>
            <person name="Chan K.-G."/>
            <person name="Yaakop A.S."/>
            <person name="Ee R."/>
            <person name="Gan H.M."/>
            <person name="Chan C.S."/>
        </authorList>
    </citation>
    <scope>NUCLEOTIDE SEQUENCE [LARGE SCALE GENOMIC DNA]</scope>
    <source>
        <strain evidence="8 9">SF-57</strain>
    </source>
</reference>
<keyword evidence="9" id="KW-1185">Reference proteome</keyword>